<reference evidence="3" key="1">
    <citation type="journal article" date="2023" name="Mol. Phylogenet. Evol.">
        <title>Genome-scale phylogeny and comparative genomics of the fungal order Sordariales.</title>
        <authorList>
            <person name="Hensen N."/>
            <person name="Bonometti L."/>
            <person name="Westerberg I."/>
            <person name="Brannstrom I.O."/>
            <person name="Guillou S."/>
            <person name="Cros-Aarteil S."/>
            <person name="Calhoun S."/>
            <person name="Haridas S."/>
            <person name="Kuo A."/>
            <person name="Mondo S."/>
            <person name="Pangilinan J."/>
            <person name="Riley R."/>
            <person name="LaButti K."/>
            <person name="Andreopoulos B."/>
            <person name="Lipzen A."/>
            <person name="Chen C."/>
            <person name="Yan M."/>
            <person name="Daum C."/>
            <person name="Ng V."/>
            <person name="Clum A."/>
            <person name="Steindorff A."/>
            <person name="Ohm R.A."/>
            <person name="Martin F."/>
            <person name="Silar P."/>
            <person name="Natvig D.O."/>
            <person name="Lalanne C."/>
            <person name="Gautier V."/>
            <person name="Ament-Velasquez S.L."/>
            <person name="Kruys A."/>
            <person name="Hutchinson M.I."/>
            <person name="Powell A.J."/>
            <person name="Barry K."/>
            <person name="Miller A.N."/>
            <person name="Grigoriev I.V."/>
            <person name="Debuchy R."/>
            <person name="Gladieux P."/>
            <person name="Hiltunen Thoren M."/>
            <person name="Johannesson H."/>
        </authorList>
    </citation>
    <scope>NUCLEOTIDE SEQUENCE</scope>
    <source>
        <strain evidence="3">CBS 168.71</strain>
    </source>
</reference>
<name>A0AAE0LMK9_9PEZI</name>
<evidence type="ECO:0000256" key="1">
    <source>
        <dbReference type="SAM" id="MobiDB-lite"/>
    </source>
</evidence>
<keyword evidence="4" id="KW-1185">Reference proteome</keyword>
<feature type="transmembrane region" description="Helical" evidence="2">
    <location>
        <begin position="112"/>
        <end position="137"/>
    </location>
</feature>
<keyword evidence="2" id="KW-1133">Transmembrane helix</keyword>
<protein>
    <submittedName>
        <fullName evidence="3">Uncharacterized protein</fullName>
    </submittedName>
</protein>
<reference evidence="3" key="2">
    <citation type="submission" date="2023-06" db="EMBL/GenBank/DDBJ databases">
        <authorList>
            <consortium name="Lawrence Berkeley National Laboratory"/>
            <person name="Haridas S."/>
            <person name="Hensen N."/>
            <person name="Bonometti L."/>
            <person name="Westerberg I."/>
            <person name="Brannstrom I.O."/>
            <person name="Guillou S."/>
            <person name="Cros-Aarteil S."/>
            <person name="Calhoun S."/>
            <person name="Kuo A."/>
            <person name="Mondo S."/>
            <person name="Pangilinan J."/>
            <person name="Riley R."/>
            <person name="Labutti K."/>
            <person name="Andreopoulos B."/>
            <person name="Lipzen A."/>
            <person name="Chen C."/>
            <person name="Yanf M."/>
            <person name="Daum C."/>
            <person name="Ng V."/>
            <person name="Clum A."/>
            <person name="Steindorff A."/>
            <person name="Ohm R."/>
            <person name="Martin F."/>
            <person name="Silar P."/>
            <person name="Natvig D."/>
            <person name="Lalanne C."/>
            <person name="Gautier V."/>
            <person name="Ament-Velasquez S.L."/>
            <person name="Kruys A."/>
            <person name="Hutchinson M.I."/>
            <person name="Powell A.J."/>
            <person name="Barry K."/>
            <person name="Miller A.N."/>
            <person name="Grigoriev I.V."/>
            <person name="Debuchy R."/>
            <person name="Gladieux P."/>
            <person name="Thoren M.H."/>
            <person name="Johannesson H."/>
        </authorList>
    </citation>
    <scope>NUCLEOTIDE SEQUENCE</scope>
    <source>
        <strain evidence="3">CBS 168.71</strain>
    </source>
</reference>
<feature type="compositionally biased region" description="Low complexity" evidence="1">
    <location>
        <begin position="165"/>
        <end position="200"/>
    </location>
</feature>
<evidence type="ECO:0000256" key="2">
    <source>
        <dbReference type="SAM" id="Phobius"/>
    </source>
</evidence>
<dbReference type="RefSeq" id="XP_062654470.1">
    <property type="nucleotide sequence ID" value="XM_062808344.1"/>
</dbReference>
<dbReference type="Proteomes" id="UP001278766">
    <property type="component" value="Unassembled WGS sequence"/>
</dbReference>
<dbReference type="EMBL" id="JAUEPN010000011">
    <property type="protein sequence ID" value="KAK3290956.1"/>
    <property type="molecule type" value="Genomic_DNA"/>
</dbReference>
<sequence length="221" mass="22685">MVAEMGSLAGGPDRYYDHSNLEVVPNQNHGNVAFNKNDKVAFVPSHEHDKIIVPPQPYDDASHYHQANPSLWRPQTTLAQSGSAWYGDAGASGGDMGTGKREGIRILGLKRWVFFTVLGVVAFAVAIGVGVGVGVGVSTRSTSNTEAAAAASSTSDTAAISTASTTSMMTPGPATSPVQSTTATSASQASTSGSSTSSAPRNTPSRQVIGGVNGRCTDNWG</sequence>
<dbReference type="GeneID" id="87845292"/>
<organism evidence="3 4">
    <name type="scientific">Chaetomium fimeti</name>
    <dbReference type="NCBI Taxonomy" id="1854472"/>
    <lineage>
        <taxon>Eukaryota</taxon>
        <taxon>Fungi</taxon>
        <taxon>Dikarya</taxon>
        <taxon>Ascomycota</taxon>
        <taxon>Pezizomycotina</taxon>
        <taxon>Sordariomycetes</taxon>
        <taxon>Sordariomycetidae</taxon>
        <taxon>Sordariales</taxon>
        <taxon>Chaetomiaceae</taxon>
        <taxon>Chaetomium</taxon>
    </lineage>
</organism>
<dbReference type="AlphaFoldDB" id="A0AAE0LMK9"/>
<proteinExistence type="predicted"/>
<accession>A0AAE0LMK9</accession>
<keyword evidence="2" id="KW-0472">Membrane</keyword>
<comment type="caution">
    <text evidence="3">The sequence shown here is derived from an EMBL/GenBank/DDBJ whole genome shotgun (WGS) entry which is preliminary data.</text>
</comment>
<keyword evidence="2" id="KW-0812">Transmembrane</keyword>
<evidence type="ECO:0000313" key="4">
    <source>
        <dbReference type="Proteomes" id="UP001278766"/>
    </source>
</evidence>
<gene>
    <name evidence="3" type="ORF">B0H64DRAFT_50109</name>
</gene>
<feature type="region of interest" description="Disordered" evidence="1">
    <location>
        <begin position="165"/>
        <end position="221"/>
    </location>
</feature>
<evidence type="ECO:0000313" key="3">
    <source>
        <dbReference type="EMBL" id="KAK3290956.1"/>
    </source>
</evidence>